<reference evidence="2 4" key="2">
    <citation type="submission" date="2019-03" db="EMBL/GenBank/DDBJ databases">
        <authorList>
            <person name="He R.-H."/>
        </authorList>
    </citation>
    <scope>NUCLEOTIDE SEQUENCE [LARGE SCALE GENOMIC DNA]</scope>
    <source>
        <strain evidence="2 4">DSM 19624</strain>
    </source>
</reference>
<keyword evidence="4" id="KW-1185">Reference proteome</keyword>
<organism evidence="1 3">
    <name type="scientific">Pedobacter alluvionis</name>
    <dbReference type="NCBI Taxonomy" id="475253"/>
    <lineage>
        <taxon>Bacteria</taxon>
        <taxon>Pseudomonadati</taxon>
        <taxon>Bacteroidota</taxon>
        <taxon>Sphingobacteriia</taxon>
        <taxon>Sphingobacteriales</taxon>
        <taxon>Sphingobacteriaceae</taxon>
        <taxon>Pedobacter</taxon>
    </lineage>
</organism>
<dbReference type="Proteomes" id="UP000297429">
    <property type="component" value="Unassembled WGS sequence"/>
</dbReference>
<proteinExistence type="predicted"/>
<dbReference type="OrthoDB" id="1444051at2"/>
<accession>A0A497XW08</accession>
<name>A0A497XW08_9SPHI</name>
<evidence type="ECO:0000313" key="3">
    <source>
        <dbReference type="Proteomes" id="UP000273898"/>
    </source>
</evidence>
<dbReference type="EMBL" id="SOPX01000004">
    <property type="protein sequence ID" value="TFB29300.1"/>
    <property type="molecule type" value="Genomic_DNA"/>
</dbReference>
<protein>
    <submittedName>
        <fullName evidence="1">Uncharacterized protein</fullName>
    </submittedName>
</protein>
<dbReference type="AlphaFoldDB" id="A0A497XW08"/>
<gene>
    <name evidence="1" type="ORF">BCL90_4516</name>
    <name evidence="2" type="ORF">E3V97_19835</name>
</gene>
<dbReference type="EMBL" id="RCCK01000014">
    <property type="protein sequence ID" value="RLJ72867.1"/>
    <property type="molecule type" value="Genomic_DNA"/>
</dbReference>
<dbReference type="Proteomes" id="UP000273898">
    <property type="component" value="Unassembled WGS sequence"/>
</dbReference>
<evidence type="ECO:0000313" key="2">
    <source>
        <dbReference type="EMBL" id="TFB29300.1"/>
    </source>
</evidence>
<evidence type="ECO:0000313" key="1">
    <source>
        <dbReference type="EMBL" id="RLJ72867.1"/>
    </source>
</evidence>
<dbReference type="RefSeq" id="WP_134380715.1">
    <property type="nucleotide sequence ID" value="NZ_RCCK01000014.1"/>
</dbReference>
<reference evidence="1 3" key="1">
    <citation type="submission" date="2018-10" db="EMBL/GenBank/DDBJ databases">
        <title>Genomic Encyclopedia of Archaeal and Bacterial Type Strains, Phase II (KMG-II): from individual species to whole genera.</title>
        <authorList>
            <person name="Goeker M."/>
        </authorList>
    </citation>
    <scope>NUCLEOTIDE SEQUENCE [LARGE SCALE GENOMIC DNA]</scope>
    <source>
        <strain evidence="1 3">DSM 19624</strain>
    </source>
</reference>
<sequence length="89" mass="10907">MKTSLNELRLIEHYLLSDVKDGESFLFEAKMILQPELKQQVYWQNKTYLMVRDYGRKQLKNEINNIHETLFNTAEHQTFRQKVMRLFRK</sequence>
<comment type="caution">
    <text evidence="1">The sequence shown here is derived from an EMBL/GenBank/DDBJ whole genome shotgun (WGS) entry which is preliminary data.</text>
</comment>
<evidence type="ECO:0000313" key="4">
    <source>
        <dbReference type="Proteomes" id="UP000297429"/>
    </source>
</evidence>